<feature type="domain" description="Cupin type-2" evidence="1">
    <location>
        <begin position="51"/>
        <end position="98"/>
    </location>
</feature>
<proteinExistence type="predicted"/>
<protein>
    <submittedName>
        <fullName evidence="2">Cupin domain protein</fullName>
    </submittedName>
</protein>
<dbReference type="InterPro" id="IPR011051">
    <property type="entry name" value="RmlC_Cupin_sf"/>
</dbReference>
<organism evidence="2 3">
    <name type="scientific">Rubripirellula tenax</name>
    <dbReference type="NCBI Taxonomy" id="2528015"/>
    <lineage>
        <taxon>Bacteria</taxon>
        <taxon>Pseudomonadati</taxon>
        <taxon>Planctomycetota</taxon>
        <taxon>Planctomycetia</taxon>
        <taxon>Pirellulales</taxon>
        <taxon>Pirellulaceae</taxon>
        <taxon>Rubripirellula</taxon>
    </lineage>
</organism>
<dbReference type="Gene3D" id="2.60.120.10">
    <property type="entry name" value="Jelly Rolls"/>
    <property type="match status" value="1"/>
</dbReference>
<reference evidence="2 3" key="1">
    <citation type="submission" date="2019-02" db="EMBL/GenBank/DDBJ databases">
        <title>Deep-cultivation of Planctomycetes and their phenomic and genomic characterization uncovers novel biology.</title>
        <authorList>
            <person name="Wiegand S."/>
            <person name="Jogler M."/>
            <person name="Boedeker C."/>
            <person name="Pinto D."/>
            <person name="Vollmers J."/>
            <person name="Rivas-Marin E."/>
            <person name="Kohn T."/>
            <person name="Peeters S.H."/>
            <person name="Heuer A."/>
            <person name="Rast P."/>
            <person name="Oberbeckmann S."/>
            <person name="Bunk B."/>
            <person name="Jeske O."/>
            <person name="Meyerdierks A."/>
            <person name="Storesund J.E."/>
            <person name="Kallscheuer N."/>
            <person name="Luecker S."/>
            <person name="Lage O.M."/>
            <person name="Pohl T."/>
            <person name="Merkel B.J."/>
            <person name="Hornburger P."/>
            <person name="Mueller R.-W."/>
            <person name="Bruemmer F."/>
            <person name="Labrenz M."/>
            <person name="Spormann A.M."/>
            <person name="Op Den Camp H."/>
            <person name="Overmann J."/>
            <person name="Amann R."/>
            <person name="Jetten M.S.M."/>
            <person name="Mascher T."/>
            <person name="Medema M.H."/>
            <person name="Devos D.P."/>
            <person name="Kaster A.-K."/>
            <person name="Ovreas L."/>
            <person name="Rohde M."/>
            <person name="Galperin M.Y."/>
            <person name="Jogler C."/>
        </authorList>
    </citation>
    <scope>NUCLEOTIDE SEQUENCE [LARGE SCALE GENOMIC DNA]</scope>
    <source>
        <strain evidence="2 3">Poly51</strain>
    </source>
</reference>
<dbReference type="EMBL" id="SJPW01000001">
    <property type="protein sequence ID" value="TWU59951.1"/>
    <property type="molecule type" value="Genomic_DNA"/>
</dbReference>
<name>A0A5C6FEM6_9BACT</name>
<dbReference type="InterPro" id="IPR013096">
    <property type="entry name" value="Cupin_2"/>
</dbReference>
<keyword evidence="3" id="KW-1185">Reference proteome</keyword>
<sequence length="108" mass="11847">MNAARINFQLLPWVDLAPGAREKRVAHSEGVLRLVEFSPPFIEDDWCVKGHCGYVLDGQFSIQFGDRVEILQAGDGILIPAGQSNAHKAIVQQPVLLLLMERGALGEP</sequence>
<dbReference type="Pfam" id="PF07883">
    <property type="entry name" value="Cupin_2"/>
    <property type="match status" value="1"/>
</dbReference>
<evidence type="ECO:0000313" key="3">
    <source>
        <dbReference type="Proteomes" id="UP000318288"/>
    </source>
</evidence>
<accession>A0A5C6FEM6</accession>
<dbReference type="OrthoDB" id="9794443at2"/>
<gene>
    <name evidence="2" type="ORF">Poly51_02240</name>
</gene>
<dbReference type="Proteomes" id="UP000318288">
    <property type="component" value="Unassembled WGS sequence"/>
</dbReference>
<dbReference type="RefSeq" id="WP_146453507.1">
    <property type="nucleotide sequence ID" value="NZ_SJPW01000001.1"/>
</dbReference>
<evidence type="ECO:0000259" key="1">
    <source>
        <dbReference type="Pfam" id="PF07883"/>
    </source>
</evidence>
<dbReference type="SUPFAM" id="SSF51182">
    <property type="entry name" value="RmlC-like cupins"/>
    <property type="match status" value="1"/>
</dbReference>
<dbReference type="AlphaFoldDB" id="A0A5C6FEM6"/>
<comment type="caution">
    <text evidence="2">The sequence shown here is derived from an EMBL/GenBank/DDBJ whole genome shotgun (WGS) entry which is preliminary data.</text>
</comment>
<dbReference type="InterPro" id="IPR014710">
    <property type="entry name" value="RmlC-like_jellyroll"/>
</dbReference>
<evidence type="ECO:0000313" key="2">
    <source>
        <dbReference type="EMBL" id="TWU59951.1"/>
    </source>
</evidence>